<dbReference type="InterPro" id="IPR001680">
    <property type="entry name" value="WD40_rpt"/>
</dbReference>
<feature type="repeat" description="WD" evidence="3">
    <location>
        <begin position="430"/>
        <end position="463"/>
    </location>
</feature>
<feature type="repeat" description="WD" evidence="3">
    <location>
        <begin position="316"/>
        <end position="349"/>
    </location>
</feature>
<dbReference type="PROSITE" id="PS50082">
    <property type="entry name" value="WD_REPEATS_2"/>
    <property type="match status" value="3"/>
</dbReference>
<evidence type="ECO:0000256" key="3">
    <source>
        <dbReference type="PROSITE-ProRule" id="PRU00221"/>
    </source>
</evidence>
<dbReference type="STRING" id="29845.A0A1V6S4V3"/>
<dbReference type="SUPFAM" id="SSF50978">
    <property type="entry name" value="WD40 repeat-like"/>
    <property type="match status" value="1"/>
</dbReference>
<dbReference type="SUPFAM" id="SSF82171">
    <property type="entry name" value="DPP6 N-terminal domain-like"/>
    <property type="match status" value="1"/>
</dbReference>
<evidence type="ECO:0000313" key="4">
    <source>
        <dbReference type="EMBL" id="OQE09085.1"/>
    </source>
</evidence>
<gene>
    <name evidence="4" type="ORF">PENVUL_c007G08105</name>
</gene>
<dbReference type="Pfam" id="PF00400">
    <property type="entry name" value="WD40"/>
    <property type="match status" value="3"/>
</dbReference>
<evidence type="ECO:0000313" key="5">
    <source>
        <dbReference type="Proteomes" id="UP000191518"/>
    </source>
</evidence>
<dbReference type="InterPro" id="IPR015943">
    <property type="entry name" value="WD40/YVTN_repeat-like_dom_sf"/>
</dbReference>
<accession>A0A1V6S4V3</accession>
<dbReference type="Proteomes" id="UP000191518">
    <property type="component" value="Unassembled WGS sequence"/>
</dbReference>
<dbReference type="InterPro" id="IPR020472">
    <property type="entry name" value="WD40_PAC1"/>
</dbReference>
<dbReference type="CDD" id="cd00200">
    <property type="entry name" value="WD40"/>
    <property type="match status" value="1"/>
</dbReference>
<dbReference type="PRINTS" id="PR00320">
    <property type="entry name" value="GPROTEINBRPT"/>
</dbReference>
<dbReference type="PROSITE" id="PS50294">
    <property type="entry name" value="WD_REPEATS_REGION"/>
    <property type="match status" value="3"/>
</dbReference>
<organism evidence="4 5">
    <name type="scientific">Penicillium vulpinum</name>
    <dbReference type="NCBI Taxonomy" id="29845"/>
    <lineage>
        <taxon>Eukaryota</taxon>
        <taxon>Fungi</taxon>
        <taxon>Dikarya</taxon>
        <taxon>Ascomycota</taxon>
        <taxon>Pezizomycotina</taxon>
        <taxon>Eurotiomycetes</taxon>
        <taxon>Eurotiomycetidae</taxon>
        <taxon>Eurotiales</taxon>
        <taxon>Aspergillaceae</taxon>
        <taxon>Penicillium</taxon>
    </lineage>
</organism>
<keyword evidence="5" id="KW-1185">Reference proteome</keyword>
<dbReference type="PANTHER" id="PTHR19879">
    <property type="entry name" value="TRANSCRIPTION INITIATION FACTOR TFIID"/>
    <property type="match status" value="1"/>
</dbReference>
<keyword evidence="2" id="KW-0677">Repeat</keyword>
<comment type="caution">
    <text evidence="4">The sequence shown here is derived from an EMBL/GenBank/DDBJ whole genome shotgun (WGS) entry which is preliminary data.</text>
</comment>
<keyword evidence="1 3" id="KW-0853">WD repeat</keyword>
<dbReference type="SUPFAM" id="SSF101898">
    <property type="entry name" value="NHL repeat"/>
    <property type="match status" value="1"/>
</dbReference>
<protein>
    <submittedName>
        <fullName evidence="4">Uncharacterized protein</fullName>
    </submittedName>
</protein>
<dbReference type="EMBL" id="MDYP01000007">
    <property type="protein sequence ID" value="OQE09085.1"/>
    <property type="molecule type" value="Genomic_DNA"/>
</dbReference>
<dbReference type="SMART" id="SM00320">
    <property type="entry name" value="WD40"/>
    <property type="match status" value="9"/>
</dbReference>
<dbReference type="PROSITE" id="PS00678">
    <property type="entry name" value="WD_REPEATS_1"/>
    <property type="match status" value="2"/>
</dbReference>
<dbReference type="InterPro" id="IPR036322">
    <property type="entry name" value="WD40_repeat_dom_sf"/>
</dbReference>
<name>A0A1V6S4V3_9EURO</name>
<proteinExistence type="predicted"/>
<sequence>MPVDIEFVISGEAPLIPKSSLCLLGQISEGIAMMRDIDGMLMTQDTIRQHSSPGLLKSLLFKKVPVNKATPLSLIVHDAKRFLSSHSPALEKAPLQVYHSAMLFTPSASIIRKFYAHHNSTWLSTQPALVHNWSEYLQTFTPSEWVDALEFSSDGKMLASLTSQGIWLWDAKARTERHFSLTRLTGAELGRLQFSPDGKLLALRLPYDSTVQIWNIPAGRIQYVIEESGHPLHNPKYPRKMPIISPNGTIMATTTVNHTIRLWNSTTSLDISVLAGHMDWITVLAFSPDSKSLASGSKDKTVRIWDVSTGLTRFVLQCHLDAVCALSFSPDGRLLASGSADRTICLWNLLSGLSEFLLQGHSAALRMVAFSPGGNFLVSNVIEGTVQRVLPPLTSVYAVSLSSDVLLLATADRAGITVRDIATEQVLFNFRSPYSVLKGLKFSPDGQLLASASVGGTVHLWDIGLKRNSNAQIEGAQPSHMPEVVDFSSDKNILVSHPHLIRSRNEESIRIWDLRSNTQRIIPWKGDTCALFEPLAVSPDGRLVAFCPIVKGIRLWDLQTGKRLPEVRGKPINTSTLKFSPDSKFLASADANSVWISDLATNTTRMVVVADDYDPANILPRKLPLRAPLKTVVMAFSPDCQMIACESKHGIKLCNLATGAEKRVLDGRLHFIETIEFSPDGKILAFGCNRKELHLCDTRTGEARRLRDLNLHVLKEVVFSRDGNLIACVTDKGSSGHSVWILDVTTLREVGKVETDVKLKYVSFSSCGTYLMTDRGGLLIPGLSCTHAPLYASEYWIQRGNENILFIHSEWRHSIYFVSGNDVAFMNDTREVILIRFDPPETDQGEGII</sequence>
<dbReference type="AlphaFoldDB" id="A0A1V6S4V3"/>
<dbReference type="InterPro" id="IPR019775">
    <property type="entry name" value="WD40_repeat_CS"/>
</dbReference>
<dbReference type="PANTHER" id="PTHR19879:SF9">
    <property type="entry name" value="TRANSCRIPTION INITIATION FACTOR TFIID SUBUNIT 5"/>
    <property type="match status" value="1"/>
</dbReference>
<evidence type="ECO:0000256" key="1">
    <source>
        <dbReference type="ARBA" id="ARBA00022574"/>
    </source>
</evidence>
<evidence type="ECO:0000256" key="2">
    <source>
        <dbReference type="ARBA" id="ARBA00022737"/>
    </source>
</evidence>
<dbReference type="Gene3D" id="2.130.10.10">
    <property type="entry name" value="YVTN repeat-like/Quinoprotein amine dehydrogenase"/>
    <property type="match status" value="4"/>
</dbReference>
<reference evidence="5" key="1">
    <citation type="journal article" date="2017" name="Nat. Microbiol.">
        <title>Global analysis of biosynthetic gene clusters reveals vast potential of secondary metabolite production in Penicillium species.</title>
        <authorList>
            <person name="Nielsen J.C."/>
            <person name="Grijseels S."/>
            <person name="Prigent S."/>
            <person name="Ji B."/>
            <person name="Dainat J."/>
            <person name="Nielsen K.F."/>
            <person name="Frisvad J.C."/>
            <person name="Workman M."/>
            <person name="Nielsen J."/>
        </authorList>
    </citation>
    <scope>NUCLEOTIDE SEQUENCE [LARGE SCALE GENOMIC DNA]</scope>
    <source>
        <strain evidence="5">IBT 29486</strain>
    </source>
</reference>
<feature type="repeat" description="WD" evidence="3">
    <location>
        <begin position="274"/>
        <end position="315"/>
    </location>
</feature>